<dbReference type="RefSeq" id="WP_197088347.1">
    <property type="nucleotide sequence ID" value="NZ_CP046455.1"/>
</dbReference>
<evidence type="ECO:0000256" key="7">
    <source>
        <dbReference type="ARBA" id="ARBA00023004"/>
    </source>
</evidence>
<feature type="domain" description="ABC transporter" evidence="10">
    <location>
        <begin position="15"/>
        <end position="251"/>
    </location>
</feature>
<keyword evidence="2" id="KW-0813">Transport</keyword>
<dbReference type="GO" id="GO:0005524">
    <property type="term" value="F:ATP binding"/>
    <property type="evidence" value="ECO:0007669"/>
    <property type="project" value="UniProtKB-KW"/>
</dbReference>
<protein>
    <submittedName>
        <fullName evidence="11">Putative siderophore transport system ATP-binding protein YusV</fullName>
    </submittedName>
</protein>
<dbReference type="PROSITE" id="PS50893">
    <property type="entry name" value="ABC_TRANSPORTER_2"/>
    <property type="match status" value="1"/>
</dbReference>
<dbReference type="InterPro" id="IPR051535">
    <property type="entry name" value="Siderophore_ABC-ATPase"/>
</dbReference>
<proteinExistence type="predicted"/>
<keyword evidence="8" id="KW-0406">Ion transport</keyword>
<evidence type="ECO:0000256" key="4">
    <source>
        <dbReference type="ARBA" id="ARBA00022496"/>
    </source>
</evidence>
<dbReference type="PROSITE" id="PS00211">
    <property type="entry name" value="ABC_TRANSPORTER_1"/>
    <property type="match status" value="1"/>
</dbReference>
<dbReference type="InterPro" id="IPR017871">
    <property type="entry name" value="ABC_transporter-like_CS"/>
</dbReference>
<keyword evidence="9" id="KW-0472">Membrane</keyword>
<keyword evidence="6 11" id="KW-0067">ATP-binding</keyword>
<reference evidence="11 12" key="1">
    <citation type="submission" date="2019-11" db="EMBL/GenBank/DDBJ databases">
        <title>Complete genome sequence of Corynebacterium kalinowskii 1959, a novel Corynebacterium species isolated from soil of a small paddock in Vilsendorf, Germany.</title>
        <authorList>
            <person name="Schaffert L."/>
            <person name="Ruwe M."/>
            <person name="Milse J."/>
            <person name="Hanuschka K."/>
            <person name="Ortseifen V."/>
            <person name="Droste J."/>
            <person name="Brandt D."/>
            <person name="Schlueter L."/>
            <person name="Kutter Y."/>
            <person name="Vinke S."/>
            <person name="Viehoefer P."/>
            <person name="Jacob L."/>
            <person name="Luebke N.-C."/>
            <person name="Schulte-Berndt E."/>
            <person name="Hain C."/>
            <person name="Linder M."/>
            <person name="Schmidt P."/>
            <person name="Wollenschlaeger L."/>
            <person name="Luttermann T."/>
            <person name="Thieme E."/>
            <person name="Hassa J."/>
            <person name="Haak M."/>
            <person name="Wittchen M."/>
            <person name="Mentz A."/>
            <person name="Persicke M."/>
            <person name="Busche T."/>
            <person name="Ruckert C."/>
        </authorList>
    </citation>
    <scope>NUCLEOTIDE SEQUENCE [LARGE SCALE GENOMIC DNA]</scope>
    <source>
        <strain evidence="11 12">2039</strain>
    </source>
</reference>
<dbReference type="GO" id="GO:0005886">
    <property type="term" value="C:plasma membrane"/>
    <property type="evidence" value="ECO:0007669"/>
    <property type="project" value="UniProtKB-SubCell"/>
</dbReference>
<comment type="subcellular location">
    <subcellularLocation>
        <location evidence="1">Cell membrane</location>
        <topology evidence="1">Peripheral membrane protein</topology>
    </subcellularLocation>
</comment>
<dbReference type="PANTHER" id="PTHR42771:SF2">
    <property type="entry name" value="IRON(3+)-HYDROXAMATE IMPORT ATP-BINDING PROTEIN FHUC"/>
    <property type="match status" value="1"/>
</dbReference>
<dbReference type="InterPro" id="IPR027417">
    <property type="entry name" value="P-loop_NTPase"/>
</dbReference>
<name>A0A6B8VYK9_9CORY</name>
<dbReference type="EMBL" id="CP046455">
    <property type="protein sequence ID" value="QGU08119.1"/>
    <property type="molecule type" value="Genomic_DNA"/>
</dbReference>
<dbReference type="Proteomes" id="UP000424462">
    <property type="component" value="Chromosome"/>
</dbReference>
<evidence type="ECO:0000256" key="9">
    <source>
        <dbReference type="ARBA" id="ARBA00023136"/>
    </source>
</evidence>
<evidence type="ECO:0000256" key="2">
    <source>
        <dbReference type="ARBA" id="ARBA00022448"/>
    </source>
</evidence>
<dbReference type="AlphaFoldDB" id="A0A6B8VYK9"/>
<dbReference type="InterPro" id="IPR003439">
    <property type="entry name" value="ABC_transporter-like_ATP-bd"/>
</dbReference>
<keyword evidence="4" id="KW-0410">Iron transport</keyword>
<dbReference type="SUPFAM" id="SSF52540">
    <property type="entry name" value="P-loop containing nucleoside triphosphate hydrolases"/>
    <property type="match status" value="1"/>
</dbReference>
<keyword evidence="12" id="KW-1185">Reference proteome</keyword>
<keyword evidence="7" id="KW-0408">Iron</keyword>
<evidence type="ECO:0000313" key="11">
    <source>
        <dbReference type="EMBL" id="QGU08119.1"/>
    </source>
</evidence>
<dbReference type="Gene3D" id="3.40.50.300">
    <property type="entry name" value="P-loop containing nucleotide triphosphate hydrolases"/>
    <property type="match status" value="1"/>
</dbReference>
<evidence type="ECO:0000256" key="8">
    <source>
        <dbReference type="ARBA" id="ARBA00023065"/>
    </source>
</evidence>
<organism evidence="11 12">
    <name type="scientific">Corynebacterium occultum</name>
    <dbReference type="NCBI Taxonomy" id="2675219"/>
    <lineage>
        <taxon>Bacteria</taxon>
        <taxon>Bacillati</taxon>
        <taxon>Actinomycetota</taxon>
        <taxon>Actinomycetes</taxon>
        <taxon>Mycobacteriales</taxon>
        <taxon>Corynebacteriaceae</taxon>
        <taxon>Corynebacterium</taxon>
    </lineage>
</organism>
<keyword evidence="3" id="KW-1003">Cell membrane</keyword>
<evidence type="ECO:0000256" key="5">
    <source>
        <dbReference type="ARBA" id="ARBA00022741"/>
    </source>
</evidence>
<dbReference type="InterPro" id="IPR003593">
    <property type="entry name" value="AAA+_ATPase"/>
</dbReference>
<sequence length="274" mass="30094">MEELALKHTPVQDPLQAVDVVLGYDNHTVSQGLNVSIPDRSFTVIIGPNACGKSTLLRSLARLLSPKAGTVLLDGRDIATQPSRDVAKRLGLLPQSSVSPSGITVRDLVARGRYPHQSMLRQWSATDDTAINAALEATGVSELRDRKVDELSGGQRQRVWLSLVLAQETPLLLLDEPTTYLDITHQLEVLNLCRRLHNTGDYTLVAVLHDLNLAFRYATHLIVMKDGRVITEGLPEDIVTAELMEEVYGIKSICIPDPVTGRPMIVPTEEAPTR</sequence>
<dbReference type="PANTHER" id="PTHR42771">
    <property type="entry name" value="IRON(3+)-HYDROXAMATE IMPORT ATP-BINDING PROTEIN FHUC"/>
    <property type="match status" value="1"/>
</dbReference>
<dbReference type="GO" id="GO:0006826">
    <property type="term" value="P:iron ion transport"/>
    <property type="evidence" value="ECO:0007669"/>
    <property type="project" value="UniProtKB-KW"/>
</dbReference>
<keyword evidence="5" id="KW-0547">Nucleotide-binding</keyword>
<evidence type="ECO:0000256" key="3">
    <source>
        <dbReference type="ARBA" id="ARBA00022475"/>
    </source>
</evidence>
<dbReference type="SMART" id="SM00382">
    <property type="entry name" value="AAA"/>
    <property type="match status" value="1"/>
</dbReference>
<evidence type="ECO:0000259" key="10">
    <source>
        <dbReference type="PROSITE" id="PS50893"/>
    </source>
</evidence>
<accession>A0A6B8VYK9</accession>
<dbReference type="CDD" id="cd03214">
    <property type="entry name" value="ABC_Iron-Siderophores_B12_Hemin"/>
    <property type="match status" value="1"/>
</dbReference>
<evidence type="ECO:0000256" key="1">
    <source>
        <dbReference type="ARBA" id="ARBA00004202"/>
    </source>
</evidence>
<dbReference type="Pfam" id="PF00005">
    <property type="entry name" value="ABC_tran"/>
    <property type="match status" value="1"/>
</dbReference>
<evidence type="ECO:0000313" key="12">
    <source>
        <dbReference type="Proteomes" id="UP000424462"/>
    </source>
</evidence>
<dbReference type="KEGG" id="cok:COCCU_11025"/>
<evidence type="ECO:0000256" key="6">
    <source>
        <dbReference type="ARBA" id="ARBA00022840"/>
    </source>
</evidence>
<dbReference type="GO" id="GO:0016887">
    <property type="term" value="F:ATP hydrolysis activity"/>
    <property type="evidence" value="ECO:0007669"/>
    <property type="project" value="InterPro"/>
</dbReference>
<dbReference type="FunFam" id="3.40.50.300:FF:000134">
    <property type="entry name" value="Iron-enterobactin ABC transporter ATP-binding protein"/>
    <property type="match status" value="1"/>
</dbReference>
<gene>
    <name evidence="11" type="primary">yusV</name>
    <name evidence="11" type="ORF">COCCU_11025</name>
</gene>